<evidence type="ECO:0000313" key="3">
    <source>
        <dbReference type="Proteomes" id="UP000799766"/>
    </source>
</evidence>
<evidence type="ECO:0000313" key="2">
    <source>
        <dbReference type="EMBL" id="KAF2455815.1"/>
    </source>
</evidence>
<dbReference type="AlphaFoldDB" id="A0A6A6NVK3"/>
<name>A0A6A6NVK3_9PEZI</name>
<gene>
    <name evidence="2" type="ORF">BDY21DRAFT_348780</name>
</gene>
<keyword evidence="3" id="KW-1185">Reference proteome</keyword>
<dbReference type="Proteomes" id="UP000799766">
    <property type="component" value="Unassembled WGS sequence"/>
</dbReference>
<evidence type="ECO:0000256" key="1">
    <source>
        <dbReference type="SAM" id="MobiDB-lite"/>
    </source>
</evidence>
<accession>A0A6A6NVK3</accession>
<organism evidence="2 3">
    <name type="scientific">Lineolata rhizophorae</name>
    <dbReference type="NCBI Taxonomy" id="578093"/>
    <lineage>
        <taxon>Eukaryota</taxon>
        <taxon>Fungi</taxon>
        <taxon>Dikarya</taxon>
        <taxon>Ascomycota</taxon>
        <taxon>Pezizomycotina</taxon>
        <taxon>Dothideomycetes</taxon>
        <taxon>Dothideomycetes incertae sedis</taxon>
        <taxon>Lineolatales</taxon>
        <taxon>Lineolataceae</taxon>
        <taxon>Lineolata</taxon>
    </lineage>
</organism>
<protein>
    <submittedName>
        <fullName evidence="2">Uncharacterized protein</fullName>
    </submittedName>
</protein>
<feature type="region of interest" description="Disordered" evidence="1">
    <location>
        <begin position="20"/>
        <end position="39"/>
    </location>
</feature>
<proteinExistence type="predicted"/>
<dbReference type="EMBL" id="MU001685">
    <property type="protein sequence ID" value="KAF2455815.1"/>
    <property type="molecule type" value="Genomic_DNA"/>
</dbReference>
<reference evidence="2" key="1">
    <citation type="journal article" date="2020" name="Stud. Mycol.">
        <title>101 Dothideomycetes genomes: a test case for predicting lifestyles and emergence of pathogens.</title>
        <authorList>
            <person name="Haridas S."/>
            <person name="Albert R."/>
            <person name="Binder M."/>
            <person name="Bloem J."/>
            <person name="Labutti K."/>
            <person name="Salamov A."/>
            <person name="Andreopoulos B."/>
            <person name="Baker S."/>
            <person name="Barry K."/>
            <person name="Bills G."/>
            <person name="Bluhm B."/>
            <person name="Cannon C."/>
            <person name="Castanera R."/>
            <person name="Culley D."/>
            <person name="Daum C."/>
            <person name="Ezra D."/>
            <person name="Gonzalez J."/>
            <person name="Henrissat B."/>
            <person name="Kuo A."/>
            <person name="Liang C."/>
            <person name="Lipzen A."/>
            <person name="Lutzoni F."/>
            <person name="Magnuson J."/>
            <person name="Mondo S."/>
            <person name="Nolan M."/>
            <person name="Ohm R."/>
            <person name="Pangilinan J."/>
            <person name="Park H.-J."/>
            <person name="Ramirez L."/>
            <person name="Alfaro M."/>
            <person name="Sun H."/>
            <person name="Tritt A."/>
            <person name="Yoshinaga Y."/>
            <person name="Zwiers L.-H."/>
            <person name="Turgeon B."/>
            <person name="Goodwin S."/>
            <person name="Spatafora J."/>
            <person name="Crous P."/>
            <person name="Grigoriev I."/>
        </authorList>
    </citation>
    <scope>NUCLEOTIDE SEQUENCE</scope>
    <source>
        <strain evidence="2">ATCC 16933</strain>
    </source>
</reference>
<sequence>MLLIPHLSSQRQVGRAKICYTLPPNGQTPPPRGSRAKSCPFPSPAYCHPTLEASVPTLTPP</sequence>